<dbReference type="AlphaFoldDB" id="A0AAD9TDQ8"/>
<dbReference type="EMBL" id="JANJYI010000009">
    <property type="protein sequence ID" value="KAK2634192.1"/>
    <property type="molecule type" value="Genomic_DNA"/>
</dbReference>
<feature type="compositionally biased region" description="Basic and acidic residues" evidence="1">
    <location>
        <begin position="9"/>
        <end position="25"/>
    </location>
</feature>
<feature type="region of interest" description="Disordered" evidence="1">
    <location>
        <begin position="1"/>
        <end position="25"/>
    </location>
</feature>
<protein>
    <submittedName>
        <fullName evidence="2">Uncharacterized protein</fullName>
    </submittedName>
</protein>
<organism evidence="2 3">
    <name type="scientific">Dipteronia dyeriana</name>
    <dbReference type="NCBI Taxonomy" id="168575"/>
    <lineage>
        <taxon>Eukaryota</taxon>
        <taxon>Viridiplantae</taxon>
        <taxon>Streptophyta</taxon>
        <taxon>Embryophyta</taxon>
        <taxon>Tracheophyta</taxon>
        <taxon>Spermatophyta</taxon>
        <taxon>Magnoliopsida</taxon>
        <taxon>eudicotyledons</taxon>
        <taxon>Gunneridae</taxon>
        <taxon>Pentapetalae</taxon>
        <taxon>rosids</taxon>
        <taxon>malvids</taxon>
        <taxon>Sapindales</taxon>
        <taxon>Sapindaceae</taxon>
        <taxon>Hippocastanoideae</taxon>
        <taxon>Acereae</taxon>
        <taxon>Dipteronia</taxon>
    </lineage>
</organism>
<accession>A0AAD9TDQ8</accession>
<sequence>MIRPQIHVSESRSIDTEKETANEVQERKVDGLYVHPELENEKEIEKAIIEQEQEISEGNLHGGDVDTSKEMPLYDIASCLLG</sequence>
<keyword evidence="3" id="KW-1185">Reference proteome</keyword>
<reference evidence="2" key="1">
    <citation type="journal article" date="2023" name="Plant J.">
        <title>Genome sequences and population genomics provide insights into the demographic history, inbreeding, and mutation load of two 'living fossil' tree species of Dipteronia.</title>
        <authorList>
            <person name="Feng Y."/>
            <person name="Comes H.P."/>
            <person name="Chen J."/>
            <person name="Zhu S."/>
            <person name="Lu R."/>
            <person name="Zhang X."/>
            <person name="Li P."/>
            <person name="Qiu J."/>
            <person name="Olsen K.M."/>
            <person name="Qiu Y."/>
        </authorList>
    </citation>
    <scope>NUCLEOTIDE SEQUENCE</scope>
    <source>
        <strain evidence="2">KIB01</strain>
    </source>
</reference>
<proteinExistence type="predicted"/>
<evidence type="ECO:0000313" key="2">
    <source>
        <dbReference type="EMBL" id="KAK2634192.1"/>
    </source>
</evidence>
<evidence type="ECO:0000256" key="1">
    <source>
        <dbReference type="SAM" id="MobiDB-lite"/>
    </source>
</evidence>
<comment type="caution">
    <text evidence="2">The sequence shown here is derived from an EMBL/GenBank/DDBJ whole genome shotgun (WGS) entry which is preliminary data.</text>
</comment>
<name>A0AAD9TDQ8_9ROSI</name>
<gene>
    <name evidence="2" type="ORF">Ddye_028984</name>
</gene>
<evidence type="ECO:0000313" key="3">
    <source>
        <dbReference type="Proteomes" id="UP001280121"/>
    </source>
</evidence>
<dbReference type="Proteomes" id="UP001280121">
    <property type="component" value="Unassembled WGS sequence"/>
</dbReference>